<dbReference type="SMART" id="SM00409">
    <property type="entry name" value="IG"/>
    <property type="match status" value="2"/>
</dbReference>
<dbReference type="SUPFAM" id="SSF48726">
    <property type="entry name" value="Immunoglobulin"/>
    <property type="match status" value="2"/>
</dbReference>
<evidence type="ECO:0000256" key="1">
    <source>
        <dbReference type="ARBA" id="ARBA00022729"/>
    </source>
</evidence>
<dbReference type="Proteomes" id="UP000298787">
    <property type="component" value="Chromosome 24"/>
</dbReference>
<reference evidence="4 5" key="1">
    <citation type="submission" date="2019-01" db="EMBL/GenBank/DDBJ databases">
        <title>Genome Assembly of Collichthys lucidus.</title>
        <authorList>
            <person name="Cai M."/>
            <person name="Xiao S."/>
        </authorList>
    </citation>
    <scope>NUCLEOTIDE SEQUENCE [LARGE SCALE GENOMIC DNA]</scope>
    <source>
        <strain evidence="4">JT15FE1705JMU</strain>
        <tissue evidence="4">Muscle</tissue>
    </source>
</reference>
<dbReference type="STRING" id="240159.A0A4U5VWL5"/>
<dbReference type="PANTHER" id="PTHR11481">
    <property type="entry name" value="IMMUNOGLOBULIN FC RECEPTOR"/>
    <property type="match status" value="1"/>
</dbReference>
<dbReference type="InterPro" id="IPR013783">
    <property type="entry name" value="Ig-like_fold"/>
</dbReference>
<sequence length="195" mass="21319">MEITTLCTIVVSLSVFPSRIQFFRYESVTLICGEHGNSSDWRVMRNTSIHINEECGATKCFIDAVYPSDTGVYWCESGAGECSNAVNITVTGGHVVLESPVHPVQEGEPVTLRCTNEMTSSSNLTTEFYKDDILIGSSSTGNMTIHGVSTSDEGVYKCKISGAGESPDSWLAVRGVECEHLNQFLDTNSSQRKRM</sequence>
<keyword evidence="4" id="KW-0675">Receptor</keyword>
<name>A0A4U5VWL5_COLLU</name>
<dbReference type="InterPro" id="IPR050488">
    <property type="entry name" value="Ig_Fc_receptor"/>
</dbReference>
<dbReference type="GO" id="GO:0004888">
    <property type="term" value="F:transmembrane signaling receptor activity"/>
    <property type="evidence" value="ECO:0007669"/>
    <property type="project" value="TreeGrafter"/>
</dbReference>
<accession>A0A4U5VWL5</accession>
<dbReference type="PROSITE" id="PS50835">
    <property type="entry name" value="IG_LIKE"/>
    <property type="match status" value="1"/>
</dbReference>
<protein>
    <submittedName>
        <fullName evidence="4">Fc receptor-like protein 5</fullName>
    </submittedName>
</protein>
<evidence type="ECO:0000313" key="4">
    <source>
        <dbReference type="EMBL" id="TKS93206.1"/>
    </source>
</evidence>
<keyword evidence="2" id="KW-1015">Disulfide bond</keyword>
<evidence type="ECO:0000313" key="5">
    <source>
        <dbReference type="Proteomes" id="UP000298787"/>
    </source>
</evidence>
<dbReference type="GO" id="GO:0009897">
    <property type="term" value="C:external side of plasma membrane"/>
    <property type="evidence" value="ECO:0007669"/>
    <property type="project" value="TreeGrafter"/>
</dbReference>
<dbReference type="InterPro" id="IPR036179">
    <property type="entry name" value="Ig-like_dom_sf"/>
</dbReference>
<dbReference type="InterPro" id="IPR007110">
    <property type="entry name" value="Ig-like_dom"/>
</dbReference>
<dbReference type="Pfam" id="PF13927">
    <property type="entry name" value="Ig_3"/>
    <property type="match status" value="1"/>
</dbReference>
<keyword evidence="1" id="KW-0732">Signal</keyword>
<keyword evidence="5" id="KW-1185">Reference proteome</keyword>
<dbReference type="GO" id="GO:0006955">
    <property type="term" value="P:immune response"/>
    <property type="evidence" value="ECO:0007669"/>
    <property type="project" value="TreeGrafter"/>
</dbReference>
<evidence type="ECO:0000259" key="3">
    <source>
        <dbReference type="PROSITE" id="PS50835"/>
    </source>
</evidence>
<organism evidence="4 5">
    <name type="scientific">Collichthys lucidus</name>
    <name type="common">Big head croaker</name>
    <name type="synonym">Sciaena lucida</name>
    <dbReference type="NCBI Taxonomy" id="240159"/>
    <lineage>
        <taxon>Eukaryota</taxon>
        <taxon>Metazoa</taxon>
        <taxon>Chordata</taxon>
        <taxon>Craniata</taxon>
        <taxon>Vertebrata</taxon>
        <taxon>Euteleostomi</taxon>
        <taxon>Actinopterygii</taxon>
        <taxon>Neopterygii</taxon>
        <taxon>Teleostei</taxon>
        <taxon>Neoteleostei</taxon>
        <taxon>Acanthomorphata</taxon>
        <taxon>Eupercaria</taxon>
        <taxon>Sciaenidae</taxon>
        <taxon>Collichthys</taxon>
    </lineage>
</organism>
<dbReference type="AlphaFoldDB" id="A0A4U5VWL5"/>
<dbReference type="InterPro" id="IPR003599">
    <property type="entry name" value="Ig_sub"/>
</dbReference>
<dbReference type="GO" id="GO:0007166">
    <property type="term" value="P:cell surface receptor signaling pathway"/>
    <property type="evidence" value="ECO:0007669"/>
    <property type="project" value="TreeGrafter"/>
</dbReference>
<proteinExistence type="predicted"/>
<dbReference type="PANTHER" id="PTHR11481:SF64">
    <property type="entry name" value="FC RECEPTOR-LIKE PROTEIN 4"/>
    <property type="match status" value="1"/>
</dbReference>
<dbReference type="Gene3D" id="2.60.40.10">
    <property type="entry name" value="Immunoglobulins"/>
    <property type="match status" value="2"/>
</dbReference>
<feature type="domain" description="Ig-like" evidence="3">
    <location>
        <begin position="17"/>
        <end position="174"/>
    </location>
</feature>
<gene>
    <name evidence="4" type="ORF">D9C73_026807</name>
</gene>
<evidence type="ECO:0000256" key="2">
    <source>
        <dbReference type="ARBA" id="ARBA00023157"/>
    </source>
</evidence>
<dbReference type="EMBL" id="CM014101">
    <property type="protein sequence ID" value="TKS93206.1"/>
    <property type="molecule type" value="Genomic_DNA"/>
</dbReference>